<dbReference type="AlphaFoldDB" id="A0A858R7T7"/>
<sequence>MRAAALALTLCLALAGGAVATSPPPGGGTSLSYPKAGLTLPRSIGGLPMVSQKDSNGDGLDNVIRYEASGIWATIYLYRPPLADPNLLALVLEKILREKHGAALTVQDDRLVAVAGSRPNARRVVYAGVDGGKLASALVVARTGEWLVKVRVSGPATRQAEVLSVADAVLPAIGWGKAGGPDPLAPWKPVPCLTEPTGAAPAELEVKGKLADMANGLNAKPFRGIAWPADGKGVCVDKPVRIGEDTRMVLRGPVGEGAYHTRFLILMDDAGTLVEVGQAKGEGRTLGVVRQHNTTGSALVGWLEMVPTRPQLEPVFGLQ</sequence>
<keyword evidence="1" id="KW-0732">Signal</keyword>
<organism evidence="2 3">
    <name type="scientific">Aerophototrophica crusticola</name>
    <dbReference type="NCBI Taxonomy" id="1709002"/>
    <lineage>
        <taxon>Bacteria</taxon>
        <taxon>Pseudomonadati</taxon>
        <taxon>Pseudomonadota</taxon>
        <taxon>Alphaproteobacteria</taxon>
        <taxon>Rhodospirillales</taxon>
        <taxon>Rhodospirillaceae</taxon>
        <taxon>Aerophototrophica</taxon>
    </lineage>
</organism>
<protein>
    <submittedName>
        <fullName evidence="2">Uncharacterized protein</fullName>
    </submittedName>
</protein>
<name>A0A858R7T7_9PROT</name>
<evidence type="ECO:0000313" key="3">
    <source>
        <dbReference type="Proteomes" id="UP000501891"/>
    </source>
</evidence>
<dbReference type="KEGG" id="acru:HHL28_10615"/>
<keyword evidence="3" id="KW-1185">Reference proteome</keyword>
<feature type="signal peptide" evidence="1">
    <location>
        <begin position="1"/>
        <end position="20"/>
    </location>
</feature>
<gene>
    <name evidence="2" type="ORF">HHL28_10615</name>
</gene>
<dbReference type="EMBL" id="CP051775">
    <property type="protein sequence ID" value="QJE73485.1"/>
    <property type="molecule type" value="Genomic_DNA"/>
</dbReference>
<evidence type="ECO:0000256" key="1">
    <source>
        <dbReference type="SAM" id="SignalP"/>
    </source>
</evidence>
<evidence type="ECO:0000313" key="2">
    <source>
        <dbReference type="EMBL" id="QJE73485.1"/>
    </source>
</evidence>
<dbReference type="Proteomes" id="UP000501891">
    <property type="component" value="Chromosome"/>
</dbReference>
<feature type="chain" id="PRO_5032560501" evidence="1">
    <location>
        <begin position="21"/>
        <end position="319"/>
    </location>
</feature>
<reference evidence="2" key="1">
    <citation type="submission" date="2020-04" db="EMBL/GenBank/DDBJ databases">
        <title>A desert anoxygenic phototrophic bacterium fixes CO2 using RubisCO under aerobic conditions.</title>
        <authorList>
            <person name="Tang K."/>
        </authorList>
    </citation>
    <scope>NUCLEOTIDE SEQUENCE [LARGE SCALE GENOMIC DNA]</scope>
    <source>
        <strain evidence="2">MIMtkB3</strain>
    </source>
</reference>
<accession>A0A858R7T7</accession>
<proteinExistence type="predicted"/>